<feature type="domain" description="Treslin N-terminal" evidence="2">
    <location>
        <begin position="32"/>
        <end position="197"/>
    </location>
</feature>
<evidence type="ECO:0000256" key="1">
    <source>
        <dbReference type="SAM" id="MobiDB-lite"/>
    </source>
</evidence>
<dbReference type="GO" id="GO:0007095">
    <property type="term" value="P:mitotic G2 DNA damage checkpoint signaling"/>
    <property type="evidence" value="ECO:0007669"/>
    <property type="project" value="TreeGrafter"/>
</dbReference>
<dbReference type="Pfam" id="PF21855">
    <property type="entry name" value="Treslin_STD"/>
    <property type="match status" value="1"/>
</dbReference>
<reference evidence="4 5" key="1">
    <citation type="submission" date="2022-05" db="EMBL/GenBank/DDBJ databases">
        <authorList>
            <consortium name="Genoscope - CEA"/>
            <person name="William W."/>
        </authorList>
    </citation>
    <scope>NUCLEOTIDE SEQUENCE [LARGE SCALE GENOMIC DNA]</scope>
</reference>
<organism evidence="4 5">
    <name type="scientific">Pocillopora meandrina</name>
    <dbReference type="NCBI Taxonomy" id="46732"/>
    <lineage>
        <taxon>Eukaryota</taxon>
        <taxon>Metazoa</taxon>
        <taxon>Cnidaria</taxon>
        <taxon>Anthozoa</taxon>
        <taxon>Hexacorallia</taxon>
        <taxon>Scleractinia</taxon>
        <taxon>Astrocoeniina</taxon>
        <taxon>Pocilloporidae</taxon>
        <taxon>Pocillopora</taxon>
    </lineage>
</organism>
<keyword evidence="5" id="KW-1185">Reference proteome</keyword>
<dbReference type="PANTHER" id="PTHR21556">
    <property type="entry name" value="TRESLIN"/>
    <property type="match status" value="1"/>
</dbReference>
<feature type="compositionally biased region" description="Basic residues" evidence="1">
    <location>
        <begin position="998"/>
        <end position="1019"/>
    </location>
</feature>
<feature type="region of interest" description="Disordered" evidence="1">
    <location>
        <begin position="873"/>
        <end position="1133"/>
    </location>
</feature>
<dbReference type="InterPro" id="IPR053920">
    <property type="entry name" value="Treslin_STD"/>
</dbReference>
<dbReference type="EMBL" id="CALNXJ010000002">
    <property type="protein sequence ID" value="CAH3033101.1"/>
    <property type="molecule type" value="Genomic_DNA"/>
</dbReference>
<dbReference type="PANTHER" id="PTHR21556:SF2">
    <property type="entry name" value="TRESLIN"/>
    <property type="match status" value="1"/>
</dbReference>
<dbReference type="GO" id="GO:0005634">
    <property type="term" value="C:nucleus"/>
    <property type="evidence" value="ECO:0007669"/>
    <property type="project" value="InterPro"/>
</dbReference>
<comment type="caution">
    <text evidence="4">The sequence shown here is derived from an EMBL/GenBank/DDBJ whole genome shotgun (WGS) entry which is preliminary data.</text>
</comment>
<dbReference type="GO" id="GO:0006260">
    <property type="term" value="P:DNA replication"/>
    <property type="evidence" value="ECO:0007669"/>
    <property type="project" value="InterPro"/>
</dbReference>
<feature type="compositionally biased region" description="Basic residues" evidence="1">
    <location>
        <begin position="1309"/>
        <end position="1318"/>
    </location>
</feature>
<feature type="domain" description="Treslin STD" evidence="3">
    <location>
        <begin position="718"/>
        <end position="867"/>
    </location>
</feature>
<feature type="compositionally biased region" description="Basic residues" evidence="1">
    <location>
        <begin position="1933"/>
        <end position="1942"/>
    </location>
</feature>
<feature type="compositionally biased region" description="Polar residues" evidence="1">
    <location>
        <begin position="1020"/>
        <end position="1033"/>
    </location>
</feature>
<feature type="compositionally biased region" description="Basic and acidic residues" evidence="1">
    <location>
        <begin position="1057"/>
        <end position="1074"/>
    </location>
</feature>
<dbReference type="GO" id="GO:0030174">
    <property type="term" value="P:regulation of DNA-templated DNA replication initiation"/>
    <property type="evidence" value="ECO:0007669"/>
    <property type="project" value="TreeGrafter"/>
</dbReference>
<evidence type="ECO:0000259" key="2">
    <source>
        <dbReference type="Pfam" id="PF21854"/>
    </source>
</evidence>
<name>A0AAU9VL66_9CNID</name>
<evidence type="ECO:0008006" key="6">
    <source>
        <dbReference type="Google" id="ProtNLM"/>
    </source>
</evidence>
<evidence type="ECO:0000313" key="5">
    <source>
        <dbReference type="Proteomes" id="UP001159428"/>
    </source>
</evidence>
<proteinExistence type="predicted"/>
<feature type="region of interest" description="Disordered" evidence="1">
    <location>
        <begin position="1236"/>
        <end position="1290"/>
    </location>
</feature>
<gene>
    <name evidence="4" type="ORF">PMEA_00010923</name>
</gene>
<feature type="compositionally biased region" description="Polar residues" evidence="1">
    <location>
        <begin position="892"/>
        <end position="908"/>
    </location>
</feature>
<feature type="compositionally biased region" description="Basic and acidic residues" evidence="1">
    <location>
        <begin position="1906"/>
        <end position="1915"/>
    </location>
</feature>
<feature type="compositionally biased region" description="Basic and acidic residues" evidence="1">
    <location>
        <begin position="1262"/>
        <end position="1276"/>
    </location>
</feature>
<dbReference type="GO" id="GO:0010212">
    <property type="term" value="P:response to ionizing radiation"/>
    <property type="evidence" value="ECO:0007669"/>
    <property type="project" value="InterPro"/>
</dbReference>
<feature type="compositionally biased region" description="Basic and acidic residues" evidence="1">
    <location>
        <begin position="937"/>
        <end position="947"/>
    </location>
</feature>
<dbReference type="Proteomes" id="UP001159428">
    <property type="component" value="Unassembled WGS sequence"/>
</dbReference>
<feature type="compositionally biased region" description="Polar residues" evidence="1">
    <location>
        <begin position="1091"/>
        <end position="1115"/>
    </location>
</feature>
<feature type="compositionally biased region" description="Basic and acidic residues" evidence="1">
    <location>
        <begin position="660"/>
        <end position="674"/>
    </location>
</feature>
<feature type="compositionally biased region" description="Polar residues" evidence="1">
    <location>
        <begin position="1784"/>
        <end position="1794"/>
    </location>
</feature>
<dbReference type="InterPro" id="IPR026153">
    <property type="entry name" value="Treslin"/>
</dbReference>
<protein>
    <recommendedName>
        <fullName evidence="6">Treslin N-terminal domain-containing protein</fullName>
    </recommendedName>
</protein>
<sequence length="1942" mass="217597">MTDKSSSESFQQIVFLIDSNPSFWGSNNSADHAAKAIRLCVLRLLTYFSDYREEKRSNLRWGYKIFNSRSLSHQFERHDFKEFLVKAFEEFEDHVTKRLNESFAQQWQENELEPKEQDDAETTTFSKPAGGARCISFVFKNAVHDFQWERPDISSPVRRTRGNNNMLFYLDNRTDTHNVIFLLSGCPYDDDSISEFTGENLSFLGTVEGFKSILMPSVLYKEFEERRICLHWVNISNYQQEENTSVKTSVEVTVEQLGGCLIPLSAVIYTGNNFSVGSNLKPRSGKDVSVFKQVKSIMGHLLPFKTVLDSYLCKKSTKPSVLEDFSQQWAKGKMDGTGLLCSLGPEDKVHCAVKLHSMFRSVEGLEGLRNSHDNSLLTDQTTDMERKQSPSNNDSSNLNLLWIRGVVSHTCVSPTWLHPTKGYSCIGLDNSTDSSLCSQKLISGWYQALLLSLAKENKLLVIDFLDCDSGLPVTGVLQPLTSVCGVINVIASEFLVAFEKLLLWLGNSSNLDRTKLITVEACPELISNYRSQDDPKSTGSLSYPAVFLGLTGSQDPVRNKVEEFDAISFYPWGTSPVKENMIGSFLNELKRDRKSEEEREDYVDDEAALMKELKDLYNKKETHSVSASSSVSQLSKKLKECAAEKSELESTSLKQKRNLRKETNVDNQRGKLDINESQSAVENNSADVLLTDNDSQVPDDSTGIQQVPCNLKDEAELIMTICDLTNKVILEGANILHEITNIVTIVSQFFVNEDDNRQKALVSQFLEEHVLFTVSALREKYEGCSDVIRQGQQLREYQLQILLRLEIAALIKADENSSLVEEVVTVLLRAISFMKDLKFLTIFLREVLLFRFRQKLAKFLCAVYEGLMMRPPREVSTPSKWSSDDESPIRRQINSVSSAKQDSNQPRSSGCRIITRRSSVSDAGGKRREIVVPGKAKPKDKEKEKALKAKPHVSLSSRGGSQKEKKKGKVQKTPVKQVRRNLFIESKEGDENNSTARVPRKRKLSVGEKKKHAKRRFQRRNTVGSFSSSTVQETPAHKQVSNALWYKQDRARKRSRAHTEVHILEESPLKELKAGEGLPRRSPRKPPLATFQRSQSFYGRSASTGPLTRTRSFSGVYSRDSPQKGPTEGLDSISTQGAVVKKATQKLSSPALSPLRFSPRQKKKFSLHSLLTTSKECDRKKESTLSHQNPTTPKHKFTSTATRSSPRLFKKRSFSCIGFSSVPFPEAHEERKVIPLTKKPSLSENTQPPQKDTPLDANSQEEFMKTPRKEKSDNISDVRVTAPTSHGSSPRLIKQRFNARVALLSPEKRKSKPLGRRSRSFDSKNCTSPIRNGNCLDALSQKGSMKTPTKEKSDICSDNMVTSPKFTLAQHVKQTPSKDYFMDECVIRLTPIRKSMKSPLHVSPAVLAELSPFSPRHPHRNGKEFTKLEDSVQGVDENAKTPAKNNIKPTIRSCPGLLCKRDSNETCQQTLEQSLCNRKDLKPTVTVSPKSTRTNLTDPTTPVRVCHLDDCVVLLTPMRTLSKSPVHLPSEEKKVVAIGSDSESAKVTVDARIKSLQSSSKTTPKSARVDTIERRLRAKSPIPDNKSTDIESRGAETFSYGNTLINDNDHCLQNSTATEGAESIARQANFQEDEIFLRMTGASVVGAQLPWNPALQSSTPPPKRGKKKSHGVSNSPAETKRLSPLNQILRQQKRKRCFSASPADKCAREACEVDAREIYARDGSSCAPRTPIKNGNEHMSICCGVSVKLSSANESCSLVEDNSRSSEEADDWLSEIEKEFDRSVANSNETQKSPATKKRRIHKSVVFGGRRTRKGSGKKPRGKNVDSSRSSDASYEDDDEVFQSPGMLASRLMRRHVNKTPISASSIKVLQESPILLDSKLSPALSPRTGGYSDVSPNYPKRNRRKFDDVSDNREAGMSVSYTDDQEAPIARPLRKRLKLHT</sequence>
<dbReference type="InterPro" id="IPR053919">
    <property type="entry name" value="Treslin_N"/>
</dbReference>
<feature type="region of interest" description="Disordered" evidence="1">
    <location>
        <begin position="1651"/>
        <end position="1686"/>
    </location>
</feature>
<accession>A0AAU9VL66</accession>
<feature type="compositionally biased region" description="Polar residues" evidence="1">
    <location>
        <begin position="1185"/>
        <end position="1204"/>
    </location>
</feature>
<feature type="compositionally biased region" description="Polar residues" evidence="1">
    <location>
        <begin position="1240"/>
        <end position="1261"/>
    </location>
</feature>
<feature type="region of interest" description="Disordered" evidence="1">
    <location>
        <begin position="107"/>
        <end position="127"/>
    </location>
</feature>
<evidence type="ECO:0000259" key="3">
    <source>
        <dbReference type="Pfam" id="PF21855"/>
    </source>
</evidence>
<evidence type="ECO:0000313" key="4">
    <source>
        <dbReference type="EMBL" id="CAH3033101.1"/>
    </source>
</evidence>
<feature type="region of interest" description="Disordered" evidence="1">
    <location>
        <begin position="1337"/>
        <end position="1356"/>
    </location>
</feature>
<feature type="region of interest" description="Disordered" evidence="1">
    <location>
        <begin position="1782"/>
        <end position="1841"/>
    </location>
</feature>
<feature type="region of interest" description="Disordered" evidence="1">
    <location>
        <begin position="1887"/>
        <end position="1942"/>
    </location>
</feature>
<dbReference type="Pfam" id="PF21854">
    <property type="entry name" value="Treslin_N"/>
    <property type="match status" value="1"/>
</dbReference>
<dbReference type="GO" id="GO:0033314">
    <property type="term" value="P:mitotic DNA replication checkpoint signaling"/>
    <property type="evidence" value="ECO:0007669"/>
    <property type="project" value="InterPro"/>
</dbReference>
<feature type="compositionally biased region" description="Basic residues" evidence="1">
    <location>
        <begin position="1810"/>
        <end position="1822"/>
    </location>
</feature>
<feature type="region of interest" description="Disordered" evidence="1">
    <location>
        <begin position="1177"/>
        <end position="1204"/>
    </location>
</feature>
<feature type="region of interest" description="Disordered" evidence="1">
    <location>
        <begin position="652"/>
        <end position="678"/>
    </location>
</feature>
<dbReference type="GO" id="GO:0003682">
    <property type="term" value="F:chromatin binding"/>
    <property type="evidence" value="ECO:0007669"/>
    <property type="project" value="TreeGrafter"/>
</dbReference>
<feature type="region of interest" description="Disordered" evidence="1">
    <location>
        <begin position="1304"/>
        <end position="1326"/>
    </location>
</feature>